<dbReference type="AlphaFoldDB" id="A0A9D5BRA1"/>
<dbReference type="Proteomes" id="UP001058974">
    <property type="component" value="Chromosome 1"/>
</dbReference>
<evidence type="ECO:0000256" key="1">
    <source>
        <dbReference type="SAM" id="MobiDB-lite"/>
    </source>
</evidence>
<organism evidence="2 3">
    <name type="scientific">Pisum sativum</name>
    <name type="common">Garden pea</name>
    <name type="synonym">Lathyrus oleraceus</name>
    <dbReference type="NCBI Taxonomy" id="3888"/>
    <lineage>
        <taxon>Eukaryota</taxon>
        <taxon>Viridiplantae</taxon>
        <taxon>Streptophyta</taxon>
        <taxon>Embryophyta</taxon>
        <taxon>Tracheophyta</taxon>
        <taxon>Spermatophyta</taxon>
        <taxon>Magnoliopsida</taxon>
        <taxon>eudicotyledons</taxon>
        <taxon>Gunneridae</taxon>
        <taxon>Pentapetalae</taxon>
        <taxon>rosids</taxon>
        <taxon>fabids</taxon>
        <taxon>Fabales</taxon>
        <taxon>Fabaceae</taxon>
        <taxon>Papilionoideae</taxon>
        <taxon>50 kb inversion clade</taxon>
        <taxon>NPAAA clade</taxon>
        <taxon>Hologalegina</taxon>
        <taxon>IRL clade</taxon>
        <taxon>Fabeae</taxon>
        <taxon>Lathyrus</taxon>
    </lineage>
</organism>
<proteinExistence type="predicted"/>
<dbReference type="Gramene" id="Psat01G0569700-T6">
    <property type="protein sequence ID" value="KAI5448373.1"/>
    <property type="gene ID" value="KIW84_015697"/>
</dbReference>
<accession>A0A9D5BRA1</accession>
<keyword evidence="3" id="KW-1185">Reference proteome</keyword>
<feature type="compositionally biased region" description="Acidic residues" evidence="1">
    <location>
        <begin position="77"/>
        <end position="89"/>
    </location>
</feature>
<dbReference type="EMBL" id="JAMSHJ010000001">
    <property type="protein sequence ID" value="KAI5448373.1"/>
    <property type="molecule type" value="Genomic_DNA"/>
</dbReference>
<protein>
    <submittedName>
        <fullName evidence="2">Uncharacterized protein</fullName>
    </submittedName>
</protein>
<comment type="caution">
    <text evidence="2">The sequence shown here is derived from an EMBL/GenBank/DDBJ whole genome shotgun (WGS) entry which is preliminary data.</text>
</comment>
<reference evidence="2 3" key="1">
    <citation type="journal article" date="2022" name="Nat. Genet.">
        <title>Improved pea reference genome and pan-genome highlight genomic features and evolutionary characteristics.</title>
        <authorList>
            <person name="Yang T."/>
            <person name="Liu R."/>
            <person name="Luo Y."/>
            <person name="Hu S."/>
            <person name="Wang D."/>
            <person name="Wang C."/>
            <person name="Pandey M.K."/>
            <person name="Ge S."/>
            <person name="Xu Q."/>
            <person name="Li N."/>
            <person name="Li G."/>
            <person name="Huang Y."/>
            <person name="Saxena R.K."/>
            <person name="Ji Y."/>
            <person name="Li M."/>
            <person name="Yan X."/>
            <person name="He Y."/>
            <person name="Liu Y."/>
            <person name="Wang X."/>
            <person name="Xiang C."/>
            <person name="Varshney R.K."/>
            <person name="Ding H."/>
            <person name="Gao S."/>
            <person name="Zong X."/>
        </authorList>
    </citation>
    <scope>NUCLEOTIDE SEQUENCE [LARGE SCALE GENOMIC DNA]</scope>
    <source>
        <strain evidence="2 3">cv. Zhongwan 6</strain>
    </source>
</reference>
<evidence type="ECO:0000313" key="3">
    <source>
        <dbReference type="Proteomes" id="UP001058974"/>
    </source>
</evidence>
<evidence type="ECO:0000313" key="2">
    <source>
        <dbReference type="EMBL" id="KAI5448373.1"/>
    </source>
</evidence>
<feature type="non-terminal residue" evidence="2">
    <location>
        <position position="110"/>
    </location>
</feature>
<feature type="region of interest" description="Disordered" evidence="1">
    <location>
        <begin position="62"/>
        <end position="110"/>
    </location>
</feature>
<feature type="compositionally biased region" description="Basic and acidic residues" evidence="1">
    <location>
        <begin position="90"/>
        <end position="104"/>
    </location>
</feature>
<sequence>MTQRTFSSSSSPINKFDVFNFDDEEENIEKVSEKMIEKFKNPNNPTSPPISKYQFLEAFAHGSQSERQSKHFPVEPIDLDDDLEDDEEEGKFTTEEVLDKPLEVKDDDAE</sequence>
<name>A0A9D5BRA1_PEA</name>
<gene>
    <name evidence="2" type="ORF">KIW84_015697</name>
</gene>